<gene>
    <name evidence="2" type="ORF">H3Z82_02715</name>
</gene>
<name>A0A7W2R2C3_9FLAO</name>
<comment type="caution">
    <text evidence="2">The sequence shown here is derived from an EMBL/GenBank/DDBJ whole genome shotgun (WGS) entry which is preliminary data.</text>
</comment>
<proteinExistence type="predicted"/>
<dbReference type="Gene3D" id="3.40.50.300">
    <property type="entry name" value="P-loop containing nucleotide triphosphate hydrolases"/>
    <property type="match status" value="1"/>
</dbReference>
<dbReference type="EMBL" id="JACGLT010000002">
    <property type="protein sequence ID" value="MBA6151632.1"/>
    <property type="molecule type" value="Genomic_DNA"/>
</dbReference>
<organism evidence="2 3">
    <name type="scientific">Gelidibacter maritimus</name>
    <dbReference type="NCBI Taxonomy" id="2761487"/>
    <lineage>
        <taxon>Bacteria</taxon>
        <taxon>Pseudomonadati</taxon>
        <taxon>Bacteroidota</taxon>
        <taxon>Flavobacteriia</taxon>
        <taxon>Flavobacteriales</taxon>
        <taxon>Flavobacteriaceae</taxon>
        <taxon>Gelidibacter</taxon>
    </lineage>
</organism>
<accession>A0A7W2R2C3</accession>
<keyword evidence="2" id="KW-0067">ATP-binding</keyword>
<dbReference type="InterPro" id="IPR038727">
    <property type="entry name" value="NadR/Ttd14_AAA_dom"/>
</dbReference>
<dbReference type="PANTHER" id="PTHR37512:SF1">
    <property type="entry name" value="NADR_TTD14 AAA DOMAIN-CONTAINING PROTEIN"/>
    <property type="match status" value="1"/>
</dbReference>
<dbReference type="SUPFAM" id="SSF52540">
    <property type="entry name" value="P-loop containing nucleoside triphosphate hydrolases"/>
    <property type="match status" value="1"/>
</dbReference>
<dbReference type="RefSeq" id="WP_182202356.1">
    <property type="nucleotide sequence ID" value="NZ_JACGLT010000002.1"/>
</dbReference>
<feature type="domain" description="NadR/Ttd14 AAA" evidence="1">
    <location>
        <begin position="14"/>
        <end position="172"/>
    </location>
</feature>
<keyword evidence="2" id="KW-0547">Nucleotide-binding</keyword>
<protein>
    <submittedName>
        <fullName evidence="2">ATP-binding protein</fullName>
    </submittedName>
</protein>
<dbReference type="InterPro" id="IPR027417">
    <property type="entry name" value="P-loop_NTPase"/>
</dbReference>
<dbReference type="AlphaFoldDB" id="A0A7W2R2C3"/>
<sequence length="188" mass="21804">MEEKLRQDASDCIKVVLFGPESTGKSTLAKQLAQHYQTVFVPEYSRIYAEEKLRFGKTLTINDVLPIAEGQMRLENKLAPKANKVLICDTDLLETKVYSEAYYNGVCDPVLEKYAIENSYDFYFLTYIDFPWVADHLRDRPHDREAMFKAFEDVLIKYNKPYILLKGSIAERFQLAVDQIDELIKTKA</sequence>
<keyword evidence="3" id="KW-1185">Reference proteome</keyword>
<dbReference type="Pfam" id="PF13521">
    <property type="entry name" value="AAA_28"/>
    <property type="match status" value="1"/>
</dbReference>
<evidence type="ECO:0000313" key="3">
    <source>
        <dbReference type="Proteomes" id="UP000541857"/>
    </source>
</evidence>
<reference evidence="2 3" key="1">
    <citation type="submission" date="2020-07" db="EMBL/GenBank/DDBJ databases">
        <title>Bacterium isolated from marine sediment.</title>
        <authorList>
            <person name="Shang D."/>
        </authorList>
    </citation>
    <scope>NUCLEOTIDE SEQUENCE [LARGE SCALE GENOMIC DNA]</scope>
    <source>
        <strain evidence="2 3">F6074</strain>
    </source>
</reference>
<evidence type="ECO:0000313" key="2">
    <source>
        <dbReference type="EMBL" id="MBA6151632.1"/>
    </source>
</evidence>
<dbReference type="GO" id="GO:0005524">
    <property type="term" value="F:ATP binding"/>
    <property type="evidence" value="ECO:0007669"/>
    <property type="project" value="UniProtKB-KW"/>
</dbReference>
<dbReference type="InterPro" id="IPR052735">
    <property type="entry name" value="NAD_biosynth-regulator"/>
</dbReference>
<evidence type="ECO:0000259" key="1">
    <source>
        <dbReference type="Pfam" id="PF13521"/>
    </source>
</evidence>
<dbReference type="PANTHER" id="PTHR37512">
    <property type="entry name" value="TRIFUNCTIONAL NAD BIOSYNTHESIS/REGULATOR PROTEIN NADR"/>
    <property type="match status" value="1"/>
</dbReference>
<dbReference type="Proteomes" id="UP000541857">
    <property type="component" value="Unassembled WGS sequence"/>
</dbReference>